<dbReference type="PANTHER" id="PTHR12317:SF36">
    <property type="entry name" value="2-ACYLGLYCEROL O-ACYLTRANSFERASE 3"/>
    <property type="match status" value="1"/>
</dbReference>
<dbReference type="EC" id="2.3.1.-" evidence="11"/>
<name>G3SY54_LOXAF</name>
<evidence type="ECO:0000313" key="13">
    <source>
        <dbReference type="Proteomes" id="UP000007646"/>
    </source>
</evidence>
<keyword evidence="13" id="KW-1185">Reference proteome</keyword>
<dbReference type="InterPro" id="IPR007130">
    <property type="entry name" value="DAGAT"/>
</dbReference>
<evidence type="ECO:0000256" key="9">
    <source>
        <dbReference type="ARBA" id="ARBA00023136"/>
    </source>
</evidence>
<proteinExistence type="inferred from homology"/>
<reference evidence="12" key="3">
    <citation type="submission" date="2025-09" db="UniProtKB">
        <authorList>
            <consortium name="Ensembl"/>
        </authorList>
    </citation>
    <scope>IDENTIFICATION</scope>
    <source>
        <strain evidence="12">Isolate ISIS603380</strain>
    </source>
</reference>
<comment type="caution">
    <text evidence="11">Lacks conserved residue(s) required for the propagation of feature annotation.</text>
</comment>
<evidence type="ECO:0000256" key="11">
    <source>
        <dbReference type="RuleBase" id="RU367023"/>
    </source>
</evidence>
<feature type="transmembrane region" description="Helical" evidence="11">
    <location>
        <begin position="29"/>
        <end position="62"/>
    </location>
</feature>
<sequence length="327" mass="36433">RAVSTTVQFPPQNASLLSQGLQVVAVLQWVFSFLGLAQVCMAVLLSLLVGRAWILAVLYLVWLYRDRDSPRTGGRRSAWVRNWAVWRHFCDYFPISLVKTAELPPNQNYVMGVHPHGIMCAGAFCNFSTEGKDFSLQFPGLGPSPMALAGLFSLPVYHDHLMSTGICSVSHQTLHFISSQPQRGQALIIIIGGGQEFLYSSPGQHCCFLWERKGFVRLVLWHGASLVPVYSFGENDIFKVKVSATSSWSHGLCFSGRGLFSADSWGLLPFAVPITSLVGRPIQVLQCLNPTEEEVDHYHRLYMKAMEQFEEHKESCGVPASTHLTFL</sequence>
<keyword evidence="9 11" id="KW-0472">Membrane</keyword>
<keyword evidence="3" id="KW-0444">Lipid biosynthesis</keyword>
<evidence type="ECO:0000256" key="8">
    <source>
        <dbReference type="ARBA" id="ARBA00023098"/>
    </source>
</evidence>
<organism evidence="12 13">
    <name type="scientific">Loxodonta africana</name>
    <name type="common">African elephant</name>
    <dbReference type="NCBI Taxonomy" id="9785"/>
    <lineage>
        <taxon>Eukaryota</taxon>
        <taxon>Metazoa</taxon>
        <taxon>Chordata</taxon>
        <taxon>Craniata</taxon>
        <taxon>Vertebrata</taxon>
        <taxon>Euteleostomi</taxon>
        <taxon>Mammalia</taxon>
        <taxon>Eutheria</taxon>
        <taxon>Afrotheria</taxon>
        <taxon>Proboscidea</taxon>
        <taxon>Elephantidae</taxon>
        <taxon>Loxodonta</taxon>
    </lineage>
</organism>
<keyword evidence="8" id="KW-0443">Lipid metabolism</keyword>
<reference evidence="12 13" key="1">
    <citation type="submission" date="2009-06" db="EMBL/GenBank/DDBJ databases">
        <title>The Genome Sequence of Loxodonta africana (African elephant).</title>
        <authorList>
            <person name="Di Palma F."/>
            <person name="Heiman D."/>
            <person name="Young S."/>
            <person name="Johnson J."/>
            <person name="Lander E.S."/>
            <person name="Lindblad-Toh K."/>
        </authorList>
    </citation>
    <scope>NUCLEOTIDE SEQUENCE [LARGE SCALE GENOMIC DNA]</scope>
    <source>
        <strain evidence="12 13">Isolate ISIS603380</strain>
    </source>
</reference>
<dbReference type="CDD" id="cd07987">
    <property type="entry name" value="LPLAT_MGAT-like"/>
    <property type="match status" value="1"/>
</dbReference>
<reference evidence="12" key="2">
    <citation type="submission" date="2025-08" db="UniProtKB">
        <authorList>
            <consortium name="Ensembl"/>
        </authorList>
    </citation>
    <scope>IDENTIFICATION</scope>
    <source>
        <strain evidence="12">Isolate ISIS603380</strain>
    </source>
</reference>
<comment type="subcellular location">
    <subcellularLocation>
        <location evidence="1 11">Endoplasmic reticulum membrane</location>
        <topology evidence="1 11">Multi-pass membrane protein</topology>
    </subcellularLocation>
</comment>
<dbReference type="Ensembl" id="ENSLAFT00000006423.3">
    <property type="protein sequence ID" value="ENSLAFP00000005393.3"/>
    <property type="gene ID" value="ENSLAFG00000006425.3"/>
</dbReference>
<evidence type="ECO:0000256" key="2">
    <source>
        <dbReference type="ARBA" id="ARBA00005420"/>
    </source>
</evidence>
<keyword evidence="5 11" id="KW-0812">Transmembrane</keyword>
<comment type="similarity">
    <text evidence="2 11">Belongs to the diacylglycerol acyltransferase family.</text>
</comment>
<dbReference type="Pfam" id="PF03982">
    <property type="entry name" value="DAGAT"/>
    <property type="match status" value="1"/>
</dbReference>
<evidence type="ECO:0000256" key="4">
    <source>
        <dbReference type="ARBA" id="ARBA00022679"/>
    </source>
</evidence>
<dbReference type="GO" id="GO:0004144">
    <property type="term" value="F:diacylglycerol O-acyltransferase activity"/>
    <property type="evidence" value="ECO:0007669"/>
    <property type="project" value="TreeGrafter"/>
</dbReference>
<keyword evidence="7 11" id="KW-1133">Transmembrane helix</keyword>
<evidence type="ECO:0000313" key="12">
    <source>
        <dbReference type="Ensembl" id="ENSLAFP00000005393.3"/>
    </source>
</evidence>
<keyword evidence="4 11" id="KW-0808">Transferase</keyword>
<dbReference type="GO" id="GO:0005789">
    <property type="term" value="C:endoplasmic reticulum membrane"/>
    <property type="evidence" value="ECO:0007669"/>
    <property type="project" value="UniProtKB-SubCell"/>
</dbReference>
<evidence type="ECO:0000256" key="6">
    <source>
        <dbReference type="ARBA" id="ARBA00022824"/>
    </source>
</evidence>
<dbReference type="PANTHER" id="PTHR12317">
    <property type="entry name" value="DIACYLGLYCEROL O-ACYLTRANSFERASE"/>
    <property type="match status" value="1"/>
</dbReference>
<evidence type="ECO:0000256" key="3">
    <source>
        <dbReference type="ARBA" id="ARBA00022516"/>
    </source>
</evidence>
<evidence type="ECO:0000256" key="1">
    <source>
        <dbReference type="ARBA" id="ARBA00004477"/>
    </source>
</evidence>
<dbReference type="Proteomes" id="UP000007646">
    <property type="component" value="Unassembled WGS sequence"/>
</dbReference>
<accession>G3SY54</accession>
<dbReference type="GO" id="GO:0019432">
    <property type="term" value="P:triglyceride biosynthetic process"/>
    <property type="evidence" value="ECO:0007669"/>
    <property type="project" value="TreeGrafter"/>
</dbReference>
<evidence type="ECO:0000256" key="10">
    <source>
        <dbReference type="ARBA" id="ARBA00023315"/>
    </source>
</evidence>
<dbReference type="AlphaFoldDB" id="G3SY54"/>
<dbReference type="HOGENOM" id="CLU_023995_0_1_1"/>
<evidence type="ECO:0000256" key="5">
    <source>
        <dbReference type="ARBA" id="ARBA00022692"/>
    </source>
</evidence>
<keyword evidence="6 11" id="KW-0256">Endoplasmic reticulum</keyword>
<evidence type="ECO:0000256" key="7">
    <source>
        <dbReference type="ARBA" id="ARBA00022989"/>
    </source>
</evidence>
<protein>
    <recommendedName>
        <fullName evidence="11">Acyltransferase</fullName>
        <ecNumber evidence="11">2.3.1.-</ecNumber>
    </recommendedName>
</protein>
<keyword evidence="10" id="KW-0012">Acyltransferase</keyword>
<dbReference type="OMA" id="QKSITIM"/>
<dbReference type="GeneTree" id="ENSGT01030000234582"/>